<dbReference type="Proteomes" id="UP000024635">
    <property type="component" value="Unassembled WGS sequence"/>
</dbReference>
<name>A0A016WP36_9BILA</name>
<comment type="caution">
    <text evidence="1">The sequence shown here is derived from an EMBL/GenBank/DDBJ whole genome shotgun (WGS) entry which is preliminary data.</text>
</comment>
<reference evidence="2" key="1">
    <citation type="journal article" date="2015" name="Nat. Genet.">
        <title>The genome and transcriptome of the zoonotic hookworm Ancylostoma ceylanicum identify infection-specific gene families.</title>
        <authorList>
            <person name="Schwarz E.M."/>
            <person name="Hu Y."/>
            <person name="Antoshechkin I."/>
            <person name="Miller M.M."/>
            <person name="Sternberg P.W."/>
            <person name="Aroian R.V."/>
        </authorList>
    </citation>
    <scope>NUCLEOTIDE SEQUENCE</scope>
    <source>
        <strain evidence="2">HY135</strain>
    </source>
</reference>
<dbReference type="AlphaFoldDB" id="A0A016WP36"/>
<dbReference type="OrthoDB" id="410104at2759"/>
<evidence type="ECO:0000313" key="2">
    <source>
        <dbReference type="Proteomes" id="UP000024635"/>
    </source>
</evidence>
<proteinExistence type="predicted"/>
<sequence>MTDIQRPDGTVSSSRWVTENNIHFFYSDPFKSHTQLPLYLSSEDRYVVPSVLPSEVRYAMIIQSEHLRNLPPIPSSTLRRLFAQFLLKCKILVQWKTSRTVPAVPRLQTLRVILNEIERTLDDEHINAVTTLIEASRECEMSLGLGLGA</sequence>
<protein>
    <submittedName>
        <fullName evidence="1">Uncharacterized protein</fullName>
    </submittedName>
</protein>
<dbReference type="EMBL" id="JARK01000165">
    <property type="protein sequence ID" value="EYC41534.1"/>
    <property type="molecule type" value="Genomic_DNA"/>
</dbReference>
<accession>A0A016WP36</accession>
<keyword evidence="2" id="KW-1185">Reference proteome</keyword>
<evidence type="ECO:0000313" key="1">
    <source>
        <dbReference type="EMBL" id="EYC41534.1"/>
    </source>
</evidence>
<organism evidence="1 2">
    <name type="scientific">Ancylostoma ceylanicum</name>
    <dbReference type="NCBI Taxonomy" id="53326"/>
    <lineage>
        <taxon>Eukaryota</taxon>
        <taxon>Metazoa</taxon>
        <taxon>Ecdysozoa</taxon>
        <taxon>Nematoda</taxon>
        <taxon>Chromadorea</taxon>
        <taxon>Rhabditida</taxon>
        <taxon>Rhabditina</taxon>
        <taxon>Rhabditomorpha</taxon>
        <taxon>Strongyloidea</taxon>
        <taxon>Ancylostomatidae</taxon>
        <taxon>Ancylostomatinae</taxon>
        <taxon>Ancylostoma</taxon>
    </lineage>
</organism>
<gene>
    <name evidence="1" type="primary">Acey_s0565.g1</name>
    <name evidence="1" type="ORF">Y032_0565g1</name>
</gene>